<feature type="signal peptide" evidence="2">
    <location>
        <begin position="1"/>
        <end position="20"/>
    </location>
</feature>
<dbReference type="KEGG" id="ggr:HKW67_08425"/>
<dbReference type="PANTHER" id="PTHR35869:SF1">
    <property type="entry name" value="OUTER-MEMBRANE LIPOPROTEIN CARRIER PROTEIN"/>
    <property type="match status" value="1"/>
</dbReference>
<dbReference type="InterPro" id="IPR029046">
    <property type="entry name" value="LolA/LolB/LppX"/>
</dbReference>
<dbReference type="AlphaFoldDB" id="A0A6M4ILK3"/>
<evidence type="ECO:0000256" key="1">
    <source>
        <dbReference type="ARBA" id="ARBA00022729"/>
    </source>
</evidence>
<evidence type="ECO:0000256" key="2">
    <source>
        <dbReference type="SAM" id="SignalP"/>
    </source>
</evidence>
<dbReference type="CDD" id="cd16325">
    <property type="entry name" value="LolA"/>
    <property type="match status" value="1"/>
</dbReference>
<dbReference type="Proteomes" id="UP000500938">
    <property type="component" value="Chromosome"/>
</dbReference>
<sequence length="229" mass="24564">MTRISARAIAMVAMALPAYAPLSAQTVADAEAAYARVAKSWSGTRTLQANFDQKITNPILGRTVVSRGVFVQERPNRVSITFTEPAGDRIVGDGKSLWVYLPSSTPGQVLKLPADADGAIVADLLGQLLDTPRRAFTITGGENVPIDGRATRRVQLVPKSASSVPFSKAVLWLDDKEARPVRVQVLDQQGVDRTITLTSWLPDATLPKDAFKFVTPKGVKVSTKIPGSA</sequence>
<proteinExistence type="predicted"/>
<keyword evidence="4" id="KW-1185">Reference proteome</keyword>
<dbReference type="RefSeq" id="WP_171224960.1">
    <property type="nucleotide sequence ID" value="NZ_CP053085.1"/>
</dbReference>
<reference evidence="3 4" key="1">
    <citation type="submission" date="2020-05" db="EMBL/GenBank/DDBJ databases">
        <title>Complete genome sequence of Gemmatimonas greenlandica TET16.</title>
        <authorList>
            <person name="Zeng Y."/>
        </authorList>
    </citation>
    <scope>NUCLEOTIDE SEQUENCE [LARGE SCALE GENOMIC DNA]</scope>
    <source>
        <strain evidence="3 4">TET16</strain>
    </source>
</reference>
<dbReference type="EMBL" id="CP053085">
    <property type="protein sequence ID" value="QJR35530.1"/>
    <property type="molecule type" value="Genomic_DNA"/>
</dbReference>
<keyword evidence="1 2" id="KW-0732">Signal</keyword>
<organism evidence="3 4">
    <name type="scientific">Gemmatimonas groenlandica</name>
    <dbReference type="NCBI Taxonomy" id="2732249"/>
    <lineage>
        <taxon>Bacteria</taxon>
        <taxon>Pseudomonadati</taxon>
        <taxon>Gemmatimonadota</taxon>
        <taxon>Gemmatimonadia</taxon>
        <taxon>Gemmatimonadales</taxon>
        <taxon>Gemmatimonadaceae</taxon>
        <taxon>Gemmatimonas</taxon>
    </lineage>
</organism>
<gene>
    <name evidence="3" type="ORF">HKW67_08425</name>
</gene>
<name>A0A6M4ILK3_9BACT</name>
<dbReference type="SUPFAM" id="SSF89392">
    <property type="entry name" value="Prokaryotic lipoproteins and lipoprotein localization factors"/>
    <property type="match status" value="1"/>
</dbReference>
<dbReference type="InterPro" id="IPR004564">
    <property type="entry name" value="OM_lipoprot_carrier_LolA-like"/>
</dbReference>
<protein>
    <submittedName>
        <fullName evidence="3">Outer membrane lipoprotein carrier protein LolA</fullName>
    </submittedName>
</protein>
<dbReference type="Gene3D" id="2.50.20.10">
    <property type="entry name" value="Lipoprotein localisation LolA/LolB/LppX"/>
    <property type="match status" value="1"/>
</dbReference>
<accession>A0A6M4ILK3</accession>
<dbReference type="Pfam" id="PF03548">
    <property type="entry name" value="LolA"/>
    <property type="match status" value="1"/>
</dbReference>
<dbReference type="PANTHER" id="PTHR35869">
    <property type="entry name" value="OUTER-MEMBRANE LIPOPROTEIN CARRIER PROTEIN"/>
    <property type="match status" value="1"/>
</dbReference>
<keyword evidence="3" id="KW-0449">Lipoprotein</keyword>
<evidence type="ECO:0000313" key="4">
    <source>
        <dbReference type="Proteomes" id="UP000500938"/>
    </source>
</evidence>
<evidence type="ECO:0000313" key="3">
    <source>
        <dbReference type="EMBL" id="QJR35530.1"/>
    </source>
</evidence>
<feature type="chain" id="PRO_5026711816" evidence="2">
    <location>
        <begin position="21"/>
        <end position="229"/>
    </location>
</feature>